<comment type="caution">
    <text evidence="1">The sequence shown here is derived from an EMBL/GenBank/DDBJ whole genome shotgun (WGS) entry which is preliminary data.</text>
</comment>
<accession>A0AAU9MBT9</accession>
<name>A0AAU9MBT9_9ASTR</name>
<proteinExistence type="predicted"/>
<evidence type="ECO:0000313" key="2">
    <source>
        <dbReference type="Proteomes" id="UP001157418"/>
    </source>
</evidence>
<gene>
    <name evidence="1" type="ORF">LVIROSA_LOCUS10298</name>
</gene>
<keyword evidence="2" id="KW-1185">Reference proteome</keyword>
<dbReference type="AlphaFoldDB" id="A0AAU9MBT9"/>
<sequence length="157" mass="18020">MSSSVLTSAHIPDQTDHENFDDIIQERIINLTESQSQSPIIHPISQPFANTTLLMQTIHTTLIFHESTTPVQTIIVNTEEHHYEDNDEFFVQEYDLETIAVFQSFVEPVLAASLLDDESDLDDETAIAPASRRYYQMLNRKLNAFIRRTDSFSPTNF</sequence>
<organism evidence="1 2">
    <name type="scientific">Lactuca virosa</name>
    <dbReference type="NCBI Taxonomy" id="75947"/>
    <lineage>
        <taxon>Eukaryota</taxon>
        <taxon>Viridiplantae</taxon>
        <taxon>Streptophyta</taxon>
        <taxon>Embryophyta</taxon>
        <taxon>Tracheophyta</taxon>
        <taxon>Spermatophyta</taxon>
        <taxon>Magnoliopsida</taxon>
        <taxon>eudicotyledons</taxon>
        <taxon>Gunneridae</taxon>
        <taxon>Pentapetalae</taxon>
        <taxon>asterids</taxon>
        <taxon>campanulids</taxon>
        <taxon>Asterales</taxon>
        <taxon>Asteraceae</taxon>
        <taxon>Cichorioideae</taxon>
        <taxon>Cichorieae</taxon>
        <taxon>Lactucinae</taxon>
        <taxon>Lactuca</taxon>
    </lineage>
</organism>
<protein>
    <submittedName>
        <fullName evidence="1">Uncharacterized protein</fullName>
    </submittedName>
</protein>
<dbReference type="Proteomes" id="UP001157418">
    <property type="component" value="Unassembled WGS sequence"/>
</dbReference>
<reference evidence="1 2" key="1">
    <citation type="submission" date="2022-01" db="EMBL/GenBank/DDBJ databases">
        <authorList>
            <person name="Xiong W."/>
            <person name="Schranz E."/>
        </authorList>
    </citation>
    <scope>NUCLEOTIDE SEQUENCE [LARGE SCALE GENOMIC DNA]</scope>
</reference>
<dbReference type="EMBL" id="CAKMRJ010001112">
    <property type="protein sequence ID" value="CAH1423001.1"/>
    <property type="molecule type" value="Genomic_DNA"/>
</dbReference>
<evidence type="ECO:0000313" key="1">
    <source>
        <dbReference type="EMBL" id="CAH1423001.1"/>
    </source>
</evidence>